<dbReference type="AlphaFoldDB" id="A0A8J4E6K3"/>
<proteinExistence type="predicted"/>
<dbReference type="Proteomes" id="UP000612585">
    <property type="component" value="Unassembled WGS sequence"/>
</dbReference>
<name>A0A8J4E6K3_9ACTN</name>
<reference evidence="1" key="1">
    <citation type="submission" date="2021-01" db="EMBL/GenBank/DDBJ databases">
        <title>Whole genome shotgun sequence of Virgisporangium aurantiacum NBRC 16421.</title>
        <authorList>
            <person name="Komaki H."/>
            <person name="Tamura T."/>
        </authorList>
    </citation>
    <scope>NUCLEOTIDE SEQUENCE</scope>
    <source>
        <strain evidence="1">NBRC 16421</strain>
    </source>
</reference>
<dbReference type="RefSeq" id="WP_204012234.1">
    <property type="nucleotide sequence ID" value="NZ_BOPG01000110.1"/>
</dbReference>
<keyword evidence="2" id="KW-1185">Reference proteome</keyword>
<protein>
    <submittedName>
        <fullName evidence="1">Uncharacterized protein</fullName>
    </submittedName>
</protein>
<accession>A0A8J4E6K3</accession>
<sequence length="46" mass="5110">MTRHHKPDPEPQGCRFKLIAAAVTGAIAGATRFLAEWLREYLNTGN</sequence>
<evidence type="ECO:0000313" key="1">
    <source>
        <dbReference type="EMBL" id="GIJ64180.1"/>
    </source>
</evidence>
<evidence type="ECO:0000313" key="2">
    <source>
        <dbReference type="Proteomes" id="UP000612585"/>
    </source>
</evidence>
<dbReference type="EMBL" id="BOPG01000110">
    <property type="protein sequence ID" value="GIJ64180.1"/>
    <property type="molecule type" value="Genomic_DNA"/>
</dbReference>
<comment type="caution">
    <text evidence="1">The sequence shown here is derived from an EMBL/GenBank/DDBJ whole genome shotgun (WGS) entry which is preliminary data.</text>
</comment>
<organism evidence="1 2">
    <name type="scientific">Virgisporangium aurantiacum</name>
    <dbReference type="NCBI Taxonomy" id="175570"/>
    <lineage>
        <taxon>Bacteria</taxon>
        <taxon>Bacillati</taxon>
        <taxon>Actinomycetota</taxon>
        <taxon>Actinomycetes</taxon>
        <taxon>Micromonosporales</taxon>
        <taxon>Micromonosporaceae</taxon>
        <taxon>Virgisporangium</taxon>
    </lineage>
</organism>
<gene>
    <name evidence="1" type="ORF">Vau01_116960</name>
</gene>